<dbReference type="Pfam" id="PF01042">
    <property type="entry name" value="Ribonuc_L-PSP"/>
    <property type="match status" value="1"/>
</dbReference>
<proteinExistence type="inferred from homology"/>
<sequence>MRNVIAISVVFCALLISCGNQMPKTEQSIVKEKWHWDSPSKQNENAGYAQVVKIGNTLYISGIPSNEISTKGITQLYETLSRCLSAYGATFEDVVKETLYTTDIEAMKENNEVRKKFYGGDYPAATWVQIDRLYEPTAQVEVDLIAEISKKK</sequence>
<dbReference type="CDD" id="cd00448">
    <property type="entry name" value="YjgF_YER057c_UK114_family"/>
    <property type="match status" value="1"/>
</dbReference>
<gene>
    <name evidence="2" type="ORF">NYZ99_09065</name>
</gene>
<dbReference type="Gene3D" id="3.30.1330.40">
    <property type="entry name" value="RutC-like"/>
    <property type="match status" value="1"/>
</dbReference>
<keyword evidence="3" id="KW-1185">Reference proteome</keyword>
<organism evidence="2 3">
    <name type="scientific">Maribacter litopenaei</name>
    <dbReference type="NCBI Taxonomy" id="2976127"/>
    <lineage>
        <taxon>Bacteria</taxon>
        <taxon>Pseudomonadati</taxon>
        <taxon>Bacteroidota</taxon>
        <taxon>Flavobacteriia</taxon>
        <taxon>Flavobacteriales</taxon>
        <taxon>Flavobacteriaceae</taxon>
        <taxon>Maribacter</taxon>
    </lineage>
</organism>
<dbReference type="PROSITE" id="PS51257">
    <property type="entry name" value="PROKAR_LIPOPROTEIN"/>
    <property type="match status" value="1"/>
</dbReference>
<dbReference type="PANTHER" id="PTHR11803">
    <property type="entry name" value="2-IMINOBUTANOATE/2-IMINOPROPANOATE DEAMINASE RIDA"/>
    <property type="match status" value="1"/>
</dbReference>
<evidence type="ECO:0000313" key="3">
    <source>
        <dbReference type="Proteomes" id="UP001059209"/>
    </source>
</evidence>
<accession>A0ABY5YBU0</accession>
<evidence type="ECO:0000313" key="2">
    <source>
        <dbReference type="EMBL" id="UWX56328.1"/>
    </source>
</evidence>
<dbReference type="PANTHER" id="PTHR11803:SF58">
    <property type="entry name" value="PROTEIN HMF1-RELATED"/>
    <property type="match status" value="1"/>
</dbReference>
<dbReference type="InterPro" id="IPR035959">
    <property type="entry name" value="RutC-like_sf"/>
</dbReference>
<dbReference type="RefSeq" id="WP_260574965.1">
    <property type="nucleotide sequence ID" value="NZ_CP104205.1"/>
</dbReference>
<dbReference type="InterPro" id="IPR006175">
    <property type="entry name" value="YjgF/YER057c/UK114"/>
</dbReference>
<comment type="similarity">
    <text evidence="1">Belongs to the RutC family.</text>
</comment>
<evidence type="ECO:0000256" key="1">
    <source>
        <dbReference type="ARBA" id="ARBA00010552"/>
    </source>
</evidence>
<reference evidence="2" key="1">
    <citation type="submission" date="2022-09" db="EMBL/GenBank/DDBJ databases">
        <title>Maribacter litopenaei sp. nov., isolated from the intestinal tract of the Pacific White Shrimp, Litopenaeus vannamei.</title>
        <authorList>
            <person name="Kim S.Y."/>
            <person name="Hwang C.Y."/>
        </authorList>
    </citation>
    <scope>NUCLEOTIDE SEQUENCE</scope>
    <source>
        <strain evidence="2">HL-LV01</strain>
    </source>
</reference>
<dbReference type="EMBL" id="CP104205">
    <property type="protein sequence ID" value="UWX56328.1"/>
    <property type="molecule type" value="Genomic_DNA"/>
</dbReference>
<protein>
    <submittedName>
        <fullName evidence="2">RidA family protein</fullName>
    </submittedName>
</protein>
<dbReference type="Proteomes" id="UP001059209">
    <property type="component" value="Chromosome"/>
</dbReference>
<name>A0ABY5YBU0_9FLAO</name>
<dbReference type="SUPFAM" id="SSF55298">
    <property type="entry name" value="YjgF-like"/>
    <property type="match status" value="1"/>
</dbReference>